<evidence type="ECO:0000313" key="3">
    <source>
        <dbReference type="Proteomes" id="UP000194236"/>
    </source>
</evidence>
<evidence type="ECO:0000259" key="1">
    <source>
        <dbReference type="Pfam" id="PF08337"/>
    </source>
</evidence>
<dbReference type="PANTHER" id="PTHR22625">
    <property type="entry name" value="PLEXIN"/>
    <property type="match status" value="1"/>
</dbReference>
<proteinExistence type="predicted"/>
<keyword evidence="3" id="KW-1185">Reference proteome</keyword>
<dbReference type="GO" id="GO:0017154">
    <property type="term" value="F:semaphorin receptor activity"/>
    <property type="evidence" value="ECO:0007669"/>
    <property type="project" value="InterPro"/>
</dbReference>
<feature type="domain" description="Plexin cytoplasmic RasGAP" evidence="1">
    <location>
        <begin position="1"/>
        <end position="198"/>
    </location>
</feature>
<dbReference type="AlphaFoldDB" id="A0A1Y3AX40"/>
<accession>A0A1Y3AX40</accession>
<gene>
    <name evidence="2" type="ORF">BLA29_008935</name>
</gene>
<sequence>MKELTQNYVHRLFIAIFERRPDRPDTLNKSDAVCKPIKFLFDYFDRQAEKPWSELTNNLNQADRDEYDRLESQKVAHIWKSNCLPLRFWVNIIKNPEFVLDVEKDTVVDANLSVVAQVLMESCSFDPPCIGEYSPSSKQLFAHEFKTYNRWVHEYYGYLSQLRPVTGADMNQYLEEFSQRYKIDRTDALSNLYQYGLQSRQMISGEMNKRCSMYSRFQSLFQTDK</sequence>
<evidence type="ECO:0000313" key="2">
    <source>
        <dbReference type="EMBL" id="OTF73069.1"/>
    </source>
</evidence>
<protein>
    <recommendedName>
        <fullName evidence="1">Plexin cytoplasmic RasGAP domain-containing protein</fullName>
    </recommendedName>
</protein>
<dbReference type="PANTHER" id="PTHR22625:SF70">
    <property type="entry name" value="PLEXIN A, ISOFORM A"/>
    <property type="match status" value="1"/>
</dbReference>
<comment type="caution">
    <text evidence="2">The sequence shown here is derived from an EMBL/GenBank/DDBJ whole genome shotgun (WGS) entry which is preliminary data.</text>
</comment>
<dbReference type="InterPro" id="IPR008936">
    <property type="entry name" value="Rho_GTPase_activation_prot"/>
</dbReference>
<dbReference type="InterPro" id="IPR031148">
    <property type="entry name" value="Plexin"/>
</dbReference>
<dbReference type="OrthoDB" id="6422218at2759"/>
<dbReference type="Proteomes" id="UP000194236">
    <property type="component" value="Unassembled WGS sequence"/>
</dbReference>
<dbReference type="InterPro" id="IPR013548">
    <property type="entry name" value="Plexin_cytoplasmic_RasGAP_dom"/>
</dbReference>
<dbReference type="EMBL" id="MUJZ01053308">
    <property type="protein sequence ID" value="OTF73069.1"/>
    <property type="molecule type" value="Genomic_DNA"/>
</dbReference>
<dbReference type="GO" id="GO:0002116">
    <property type="term" value="C:semaphorin receptor complex"/>
    <property type="evidence" value="ECO:0007669"/>
    <property type="project" value="TreeGrafter"/>
</dbReference>
<organism evidence="2 3">
    <name type="scientific">Euroglyphus maynei</name>
    <name type="common">Mayne's house dust mite</name>
    <dbReference type="NCBI Taxonomy" id="6958"/>
    <lineage>
        <taxon>Eukaryota</taxon>
        <taxon>Metazoa</taxon>
        <taxon>Ecdysozoa</taxon>
        <taxon>Arthropoda</taxon>
        <taxon>Chelicerata</taxon>
        <taxon>Arachnida</taxon>
        <taxon>Acari</taxon>
        <taxon>Acariformes</taxon>
        <taxon>Sarcoptiformes</taxon>
        <taxon>Astigmata</taxon>
        <taxon>Psoroptidia</taxon>
        <taxon>Analgoidea</taxon>
        <taxon>Pyroglyphidae</taxon>
        <taxon>Pyroglyphinae</taxon>
        <taxon>Euroglyphus</taxon>
    </lineage>
</organism>
<dbReference type="Pfam" id="PF08337">
    <property type="entry name" value="Plexin_cytopl"/>
    <property type="match status" value="1"/>
</dbReference>
<dbReference type="SUPFAM" id="SSF48350">
    <property type="entry name" value="GTPase activation domain, GAP"/>
    <property type="match status" value="1"/>
</dbReference>
<reference evidence="2 3" key="1">
    <citation type="submission" date="2017-03" db="EMBL/GenBank/DDBJ databases">
        <title>Genome Survey of Euroglyphus maynei.</title>
        <authorList>
            <person name="Arlian L.G."/>
            <person name="Morgan M.S."/>
            <person name="Rider S.D."/>
        </authorList>
    </citation>
    <scope>NUCLEOTIDE SEQUENCE [LARGE SCALE GENOMIC DNA]</scope>
    <source>
        <strain evidence="2">Arlian Lab</strain>
        <tissue evidence="2">Whole body</tissue>
    </source>
</reference>
<dbReference type="Gene3D" id="1.10.506.10">
    <property type="entry name" value="GTPase Activation - p120gap, domain 1"/>
    <property type="match status" value="1"/>
</dbReference>
<name>A0A1Y3AX40_EURMA</name>
<dbReference type="GO" id="GO:0030334">
    <property type="term" value="P:regulation of cell migration"/>
    <property type="evidence" value="ECO:0007669"/>
    <property type="project" value="TreeGrafter"/>
</dbReference>
<dbReference type="GO" id="GO:0005886">
    <property type="term" value="C:plasma membrane"/>
    <property type="evidence" value="ECO:0007669"/>
    <property type="project" value="TreeGrafter"/>
</dbReference>